<dbReference type="Proteomes" id="UP000261055">
    <property type="component" value="Unassembled WGS sequence"/>
</dbReference>
<evidence type="ECO:0000256" key="2">
    <source>
        <dbReference type="ARBA" id="ARBA00023125"/>
    </source>
</evidence>
<name>A0A3E5GPF6_9FIRM</name>
<organism evidence="3 4">
    <name type="scientific">Dorea formicigenerans</name>
    <dbReference type="NCBI Taxonomy" id="39486"/>
    <lineage>
        <taxon>Bacteria</taxon>
        <taxon>Bacillati</taxon>
        <taxon>Bacillota</taxon>
        <taxon>Clostridia</taxon>
        <taxon>Lachnospirales</taxon>
        <taxon>Lachnospiraceae</taxon>
        <taxon>Dorea</taxon>
    </lineage>
</organism>
<dbReference type="SUPFAM" id="SSF116734">
    <property type="entry name" value="DNA methylase specificity domain"/>
    <property type="match status" value="1"/>
</dbReference>
<dbReference type="Gene3D" id="1.10.287.1120">
    <property type="entry name" value="Bipartite methylase S protein"/>
    <property type="match status" value="1"/>
</dbReference>
<keyword evidence="4" id="KW-1185">Reference proteome</keyword>
<reference evidence="3 4" key="1">
    <citation type="submission" date="2018-08" db="EMBL/GenBank/DDBJ databases">
        <title>A genome reference for cultivated species of the human gut microbiota.</title>
        <authorList>
            <person name="Zou Y."/>
            <person name="Xue W."/>
            <person name="Luo G."/>
        </authorList>
    </citation>
    <scope>NUCLEOTIDE SEQUENCE [LARGE SCALE GENOMIC DNA]</scope>
    <source>
        <strain evidence="3 4">OM02-12</strain>
    </source>
</reference>
<sequence length="145" mass="17428">MQMYCKEVQITELCNIERAEAGKIYKAGTCYIKLSAVDEFVGQIKEAGVIDNRYAVMEPITEMNTDYMYIAIARSFPKFLRRYRTTINLQFQALKNFTVIWHEDEKEQQYVVETMKKIQKEIDLVERQIEDEKELKRWYLRKMMT</sequence>
<proteinExistence type="predicted"/>
<evidence type="ECO:0000256" key="1">
    <source>
        <dbReference type="ARBA" id="ARBA00022747"/>
    </source>
</evidence>
<dbReference type="GO" id="GO:0003677">
    <property type="term" value="F:DNA binding"/>
    <property type="evidence" value="ECO:0007669"/>
    <property type="project" value="UniProtKB-KW"/>
</dbReference>
<accession>A0A3E5GPF6</accession>
<gene>
    <name evidence="3" type="ORF">DXB12_13820</name>
</gene>
<evidence type="ECO:0000313" key="4">
    <source>
        <dbReference type="Proteomes" id="UP000261055"/>
    </source>
</evidence>
<dbReference type="EMBL" id="QSVQ01000020">
    <property type="protein sequence ID" value="RGO47642.1"/>
    <property type="molecule type" value="Genomic_DNA"/>
</dbReference>
<comment type="caution">
    <text evidence="3">The sequence shown here is derived from an EMBL/GenBank/DDBJ whole genome shotgun (WGS) entry which is preliminary data.</text>
</comment>
<keyword evidence="2" id="KW-0238">DNA-binding</keyword>
<evidence type="ECO:0000313" key="3">
    <source>
        <dbReference type="EMBL" id="RGO47642.1"/>
    </source>
</evidence>
<dbReference type="InterPro" id="IPR044946">
    <property type="entry name" value="Restrct_endonuc_typeI_TRD_sf"/>
</dbReference>
<dbReference type="GO" id="GO:0009307">
    <property type="term" value="P:DNA restriction-modification system"/>
    <property type="evidence" value="ECO:0007669"/>
    <property type="project" value="UniProtKB-KW"/>
</dbReference>
<dbReference type="AlphaFoldDB" id="A0A3E5GPF6"/>
<protein>
    <submittedName>
        <fullName evidence="3">Uncharacterized protein</fullName>
    </submittedName>
</protein>
<keyword evidence="1" id="KW-0680">Restriction system</keyword>
<dbReference type="Gene3D" id="3.90.220.20">
    <property type="entry name" value="DNA methylase specificity domains"/>
    <property type="match status" value="1"/>
</dbReference>